<dbReference type="InterPro" id="IPR017871">
    <property type="entry name" value="ABC_transporter-like_CS"/>
</dbReference>
<dbReference type="CDD" id="cd03257">
    <property type="entry name" value="ABC_NikE_OppD_transporters"/>
    <property type="match status" value="2"/>
</dbReference>
<dbReference type="InterPro" id="IPR003439">
    <property type="entry name" value="ABC_transporter-like_ATP-bd"/>
</dbReference>
<dbReference type="GO" id="GO:0005524">
    <property type="term" value="F:ATP binding"/>
    <property type="evidence" value="ECO:0007669"/>
    <property type="project" value="UniProtKB-KW"/>
</dbReference>
<dbReference type="RefSeq" id="WP_253258815.1">
    <property type="nucleotide sequence ID" value="NZ_NBXB01000006.1"/>
</dbReference>
<evidence type="ECO:0000256" key="1">
    <source>
        <dbReference type="ARBA" id="ARBA00005417"/>
    </source>
</evidence>
<dbReference type="PANTHER" id="PTHR43776">
    <property type="entry name" value="TRANSPORT ATP-BINDING PROTEIN"/>
    <property type="match status" value="1"/>
</dbReference>
<proteinExistence type="inferred from homology"/>
<evidence type="ECO:0000256" key="4">
    <source>
        <dbReference type="ARBA" id="ARBA00022840"/>
    </source>
</evidence>
<dbReference type="PROSITE" id="PS50893">
    <property type="entry name" value="ABC_TRANSPORTER_2"/>
    <property type="match status" value="2"/>
</dbReference>
<dbReference type="PROSITE" id="PS00211">
    <property type="entry name" value="ABC_TRANSPORTER_1"/>
    <property type="match status" value="1"/>
</dbReference>
<keyword evidence="2" id="KW-0813">Transport</keyword>
<comment type="caution">
    <text evidence="7">The sequence shown here is derived from an EMBL/GenBank/DDBJ whole genome shotgun (WGS) entry which is preliminary data.</text>
</comment>
<name>A0A3E0W4P4_9MICO</name>
<dbReference type="NCBIfam" id="NF007739">
    <property type="entry name" value="PRK10419.1"/>
    <property type="match status" value="2"/>
</dbReference>
<evidence type="ECO:0000256" key="2">
    <source>
        <dbReference type="ARBA" id="ARBA00022448"/>
    </source>
</evidence>
<dbReference type="SMART" id="SM00382">
    <property type="entry name" value="AAA"/>
    <property type="match status" value="2"/>
</dbReference>
<dbReference type="GO" id="GO:0055085">
    <property type="term" value="P:transmembrane transport"/>
    <property type="evidence" value="ECO:0007669"/>
    <property type="project" value="UniProtKB-ARBA"/>
</dbReference>
<dbReference type="AlphaFoldDB" id="A0A3E0W4P4"/>
<dbReference type="EMBL" id="NBXB01000006">
    <property type="protein sequence ID" value="RFA16980.1"/>
    <property type="molecule type" value="Genomic_DNA"/>
</dbReference>
<evidence type="ECO:0000259" key="6">
    <source>
        <dbReference type="PROSITE" id="PS50893"/>
    </source>
</evidence>
<dbReference type="InterPro" id="IPR050319">
    <property type="entry name" value="ABC_transp_ATP-bind"/>
</dbReference>
<comment type="similarity">
    <text evidence="1">Belongs to the ABC transporter superfamily.</text>
</comment>
<dbReference type="InterPro" id="IPR003593">
    <property type="entry name" value="AAA+_ATPase"/>
</dbReference>
<keyword evidence="3" id="KW-0547">Nucleotide-binding</keyword>
<feature type="region of interest" description="Disordered" evidence="5">
    <location>
        <begin position="271"/>
        <end position="332"/>
    </location>
</feature>
<dbReference type="Gene3D" id="3.40.50.300">
    <property type="entry name" value="P-loop containing nucleotide triphosphate hydrolases"/>
    <property type="match status" value="2"/>
</dbReference>
<dbReference type="SUPFAM" id="SSF52540">
    <property type="entry name" value="P-loop containing nucleoside triphosphate hydrolases"/>
    <property type="match status" value="2"/>
</dbReference>
<dbReference type="InterPro" id="IPR027417">
    <property type="entry name" value="P-loop_NTPase"/>
</dbReference>
<dbReference type="GO" id="GO:0016887">
    <property type="term" value="F:ATP hydrolysis activity"/>
    <property type="evidence" value="ECO:0007669"/>
    <property type="project" value="InterPro"/>
</dbReference>
<dbReference type="Pfam" id="PF00005">
    <property type="entry name" value="ABC_tran"/>
    <property type="match status" value="2"/>
</dbReference>
<organism evidence="7 8">
    <name type="scientific">Subtercola boreus</name>
    <dbReference type="NCBI Taxonomy" id="120213"/>
    <lineage>
        <taxon>Bacteria</taxon>
        <taxon>Bacillati</taxon>
        <taxon>Actinomycetota</taxon>
        <taxon>Actinomycetes</taxon>
        <taxon>Micrococcales</taxon>
        <taxon>Microbacteriaceae</taxon>
        <taxon>Subtercola</taxon>
    </lineage>
</organism>
<keyword evidence="4 7" id="KW-0067">ATP-binding</keyword>
<dbReference type="Pfam" id="PF08352">
    <property type="entry name" value="oligo_HPY"/>
    <property type="match status" value="2"/>
</dbReference>
<evidence type="ECO:0000313" key="8">
    <source>
        <dbReference type="Proteomes" id="UP000256541"/>
    </source>
</evidence>
<evidence type="ECO:0000256" key="3">
    <source>
        <dbReference type="ARBA" id="ARBA00022741"/>
    </source>
</evidence>
<dbReference type="GO" id="GO:0015833">
    <property type="term" value="P:peptide transport"/>
    <property type="evidence" value="ECO:0007669"/>
    <property type="project" value="InterPro"/>
</dbReference>
<gene>
    <name evidence="7" type="ORF">B7R22_01360</name>
</gene>
<reference evidence="7 8" key="1">
    <citation type="submission" date="2017-04" db="EMBL/GenBank/DDBJ databases">
        <title>Comparative genome analysis of Subtercola boreus.</title>
        <authorList>
            <person name="Cho Y.-J."/>
            <person name="Cho A."/>
            <person name="Kim O.-S."/>
            <person name="Lee J.-I."/>
        </authorList>
    </citation>
    <scope>NUCLEOTIDE SEQUENCE [LARGE SCALE GENOMIC DNA]</scope>
    <source>
        <strain evidence="7 8">P27479</strain>
    </source>
</reference>
<dbReference type="NCBIfam" id="NF008453">
    <property type="entry name" value="PRK11308.1"/>
    <property type="match status" value="2"/>
</dbReference>
<feature type="domain" description="ABC transporter" evidence="6">
    <location>
        <begin position="16"/>
        <end position="265"/>
    </location>
</feature>
<evidence type="ECO:0000256" key="5">
    <source>
        <dbReference type="SAM" id="MobiDB-lite"/>
    </source>
</evidence>
<accession>A0A3E0W4P4</accession>
<dbReference type="Proteomes" id="UP000256541">
    <property type="component" value="Unassembled WGS sequence"/>
</dbReference>
<feature type="domain" description="ABC transporter" evidence="6">
    <location>
        <begin position="336"/>
        <end position="584"/>
    </location>
</feature>
<dbReference type="PANTHER" id="PTHR43776:SF7">
    <property type="entry name" value="D,D-DIPEPTIDE TRANSPORT ATP-BINDING PROTEIN DDPF-RELATED"/>
    <property type="match status" value="1"/>
</dbReference>
<dbReference type="InterPro" id="IPR013563">
    <property type="entry name" value="Oligopep_ABC_C"/>
</dbReference>
<sequence>MSEQDAVAMSERAAVLDVQNLRVAFRTGRASTQVVDGVGFRIEPGQCLALVGESGSGKSVTARSILGLAGDSAHVSADRLRVGSRDVLTLGNRQLRAMRGADVGLVLQDALVSLDPLRTVGREIADALRLHTRLTPSERSARVLRVLADVGVPEPHLRARQRSGELSGGLRQRALIASAIALEPPLLIADEPTTALDTTVQEQILRLLERLKSEGTGILLISHDLAVVGRIADTIAVMTDGRIVEQGPATQVLGDPQHEYTRLLIRAVPAGRPRGTRLAPTPTPAATAPTAQHDRSVGSSPKGPESSDDTRGGTISAPSRGLGGAGDTMPAGSAALEARGLSKSYRSPDGSRRVVVDDVSFVLERGRTLGLVGESGSGKTTTARLALGLTAPDAGTVTLGGAPWSILNERLRRPERRRIGAIYQDPLGSFDPRRNVREILADALTSGRSASGAGGRAALARSIAELLDSVGLATALADRRPLHLSGGQRQRVAIARALAPDPQILVCDEPVSALDVSVQAQVLDLLDELQQERGLSYLFISHDLGVVQHMSDTVAVMFDGRIVETGPSADVFARPAHEYTRRLLEAAPRIG</sequence>
<evidence type="ECO:0000313" key="7">
    <source>
        <dbReference type="EMBL" id="RFA16980.1"/>
    </source>
</evidence>
<protein>
    <submittedName>
        <fullName evidence="7">ABC transporter ATP-binding protein</fullName>
    </submittedName>
</protein>